<dbReference type="Gene3D" id="1.20.1250.20">
    <property type="entry name" value="MFS general substrate transporter like domains"/>
    <property type="match status" value="1"/>
</dbReference>
<feature type="domain" description="Major facilitator superfamily (MFS) profile" evidence="9">
    <location>
        <begin position="9"/>
        <end position="494"/>
    </location>
</feature>
<dbReference type="GO" id="GO:0022857">
    <property type="term" value="F:transmembrane transporter activity"/>
    <property type="evidence" value="ECO:0007669"/>
    <property type="project" value="InterPro"/>
</dbReference>
<keyword evidence="3" id="KW-1003">Cell membrane</keyword>
<dbReference type="PRINTS" id="PR01035">
    <property type="entry name" value="TCRTETA"/>
</dbReference>
<dbReference type="InterPro" id="IPR036259">
    <property type="entry name" value="MFS_trans_sf"/>
</dbReference>
<evidence type="ECO:0000256" key="4">
    <source>
        <dbReference type="ARBA" id="ARBA00022692"/>
    </source>
</evidence>
<keyword evidence="6 8" id="KW-0472">Membrane</keyword>
<gene>
    <name evidence="10" type="ORF">KILIM_015_01220</name>
</gene>
<dbReference type="eggNOG" id="COG0477">
    <property type="taxonomic scope" value="Bacteria"/>
</dbReference>
<feature type="transmembrane region" description="Helical" evidence="8">
    <location>
        <begin position="221"/>
        <end position="240"/>
    </location>
</feature>
<feature type="transmembrane region" description="Helical" evidence="8">
    <location>
        <begin position="462"/>
        <end position="485"/>
    </location>
</feature>
<organism evidence="10 11">
    <name type="scientific">Kineosphaera limosa NBRC 100340</name>
    <dbReference type="NCBI Taxonomy" id="1184609"/>
    <lineage>
        <taxon>Bacteria</taxon>
        <taxon>Bacillati</taxon>
        <taxon>Actinomycetota</taxon>
        <taxon>Actinomycetes</taxon>
        <taxon>Micrococcales</taxon>
        <taxon>Dermatophilaceae</taxon>
        <taxon>Kineosphaera</taxon>
    </lineage>
</organism>
<sequence length="561" mass="57501">MSPVRRWSALAVLVLPVLLISIDMTVLGIAIPALSADLDPTSTQLLWIIDLYSFLLAGLLVLMGSLGDRIGRRRLLLIGAPIFGLASVMAAFATTPEMLIAARALLGLGGATLMPSTLGLLRSIFPERAERRIAIAIWAAAFSGGAAVGPVLGGFLLEHFWWGSVFLINAPIMFVFLIACALLVPESKDPNPGAFDVASALMSIAGLLAVVYALKTAVKEPSLTVAVVALAGATILWLFVRRQRRLASPMIDVRLFSEPGFSGAVTTNVLAVFALVGAMFFLPQYLMLVQGMNPALAGLWLLPLAVSTVAGALASPVLARRIPVRAIVVTGLLLSAAGFAVATRLDDATGITTFAVASVLLGLGVGLAETLTNDVILTAAPPERAGAASAISETGYEFGGAMGTAVLGTIGLAVYARGLGDIPGLNPAQLEQARQTLGAAHELANSLPAGIGDVLRQSASDAFVAGMDLTMTVGVVVLTLAGLVAGRFLRTRDELPPTATDVAQPSVDAVASADVDTSAVVDTTDGTEANASAETTAGTATPADVEDAQPAVAVGSVGARR</sequence>
<dbReference type="Proteomes" id="UP000008366">
    <property type="component" value="Unassembled WGS sequence"/>
</dbReference>
<evidence type="ECO:0000313" key="11">
    <source>
        <dbReference type="Proteomes" id="UP000008366"/>
    </source>
</evidence>
<feature type="transmembrane region" description="Helical" evidence="8">
    <location>
        <begin position="294"/>
        <end position="314"/>
    </location>
</feature>
<dbReference type="Gene3D" id="1.20.1720.10">
    <property type="entry name" value="Multidrug resistance protein D"/>
    <property type="match status" value="1"/>
</dbReference>
<feature type="transmembrane region" description="Helical" evidence="8">
    <location>
        <begin position="351"/>
        <end position="377"/>
    </location>
</feature>
<evidence type="ECO:0000256" key="8">
    <source>
        <dbReference type="SAM" id="Phobius"/>
    </source>
</evidence>
<feature type="transmembrane region" description="Helical" evidence="8">
    <location>
        <begin position="398"/>
        <end position="416"/>
    </location>
</feature>
<evidence type="ECO:0000256" key="1">
    <source>
        <dbReference type="ARBA" id="ARBA00004651"/>
    </source>
</evidence>
<comment type="subcellular location">
    <subcellularLocation>
        <location evidence="1">Cell membrane</location>
        <topology evidence="1">Multi-pass membrane protein</topology>
    </subcellularLocation>
</comment>
<dbReference type="STRING" id="1184609.KILIM_015_01220"/>
<keyword evidence="11" id="KW-1185">Reference proteome</keyword>
<dbReference type="EMBL" id="BAHD01000015">
    <property type="protein sequence ID" value="GAB95060.1"/>
    <property type="molecule type" value="Genomic_DNA"/>
</dbReference>
<protein>
    <submittedName>
        <fullName evidence="10">Putative drug resistance transporter</fullName>
    </submittedName>
</protein>
<dbReference type="PROSITE" id="PS50850">
    <property type="entry name" value="MFS"/>
    <property type="match status" value="1"/>
</dbReference>
<dbReference type="InterPro" id="IPR011701">
    <property type="entry name" value="MFS"/>
</dbReference>
<feature type="transmembrane region" description="Helical" evidence="8">
    <location>
        <begin position="44"/>
        <end position="63"/>
    </location>
</feature>
<evidence type="ECO:0000256" key="6">
    <source>
        <dbReference type="ARBA" id="ARBA00023136"/>
    </source>
</evidence>
<comment type="caution">
    <text evidence="10">The sequence shown here is derived from an EMBL/GenBank/DDBJ whole genome shotgun (WGS) entry which is preliminary data.</text>
</comment>
<evidence type="ECO:0000256" key="3">
    <source>
        <dbReference type="ARBA" id="ARBA00022475"/>
    </source>
</evidence>
<reference evidence="10 11" key="1">
    <citation type="submission" date="2012-08" db="EMBL/GenBank/DDBJ databases">
        <title>Whole genome shotgun sequence of Kineosphaera limosa NBRC 100340.</title>
        <authorList>
            <person name="Yoshida I."/>
            <person name="Isaki S."/>
            <person name="Hosoyama A."/>
            <person name="Tsuchikane K."/>
            <person name="Katsumata H."/>
            <person name="Ando Y."/>
            <person name="Ohji S."/>
            <person name="Hamada M."/>
            <person name="Tamura T."/>
            <person name="Yamazoe A."/>
            <person name="Yamazaki S."/>
            <person name="Fujita N."/>
        </authorList>
    </citation>
    <scope>NUCLEOTIDE SEQUENCE [LARGE SCALE GENOMIC DNA]</scope>
    <source>
        <strain evidence="10 11">NBRC 100340</strain>
    </source>
</reference>
<feature type="region of interest" description="Disordered" evidence="7">
    <location>
        <begin position="519"/>
        <end position="561"/>
    </location>
</feature>
<dbReference type="CDD" id="cd17321">
    <property type="entry name" value="MFS_MMR_MDR_like"/>
    <property type="match status" value="1"/>
</dbReference>
<name>K6W791_9MICO</name>
<keyword evidence="4 8" id="KW-0812">Transmembrane</keyword>
<dbReference type="PANTHER" id="PTHR42718:SF47">
    <property type="entry name" value="METHYL VIOLOGEN RESISTANCE PROTEIN SMVA"/>
    <property type="match status" value="1"/>
</dbReference>
<evidence type="ECO:0000313" key="10">
    <source>
        <dbReference type="EMBL" id="GAB95060.1"/>
    </source>
</evidence>
<dbReference type="SUPFAM" id="SSF103473">
    <property type="entry name" value="MFS general substrate transporter"/>
    <property type="match status" value="1"/>
</dbReference>
<dbReference type="InterPro" id="IPR020846">
    <property type="entry name" value="MFS_dom"/>
</dbReference>
<dbReference type="Pfam" id="PF07690">
    <property type="entry name" value="MFS_1"/>
    <property type="match status" value="1"/>
</dbReference>
<evidence type="ECO:0000256" key="2">
    <source>
        <dbReference type="ARBA" id="ARBA00022448"/>
    </source>
</evidence>
<accession>K6W791</accession>
<feature type="transmembrane region" description="Helical" evidence="8">
    <location>
        <begin position="75"/>
        <end position="94"/>
    </location>
</feature>
<dbReference type="GO" id="GO:0005886">
    <property type="term" value="C:plasma membrane"/>
    <property type="evidence" value="ECO:0007669"/>
    <property type="project" value="UniProtKB-SubCell"/>
</dbReference>
<feature type="transmembrane region" description="Helical" evidence="8">
    <location>
        <begin position="261"/>
        <end position="282"/>
    </location>
</feature>
<dbReference type="PANTHER" id="PTHR42718">
    <property type="entry name" value="MAJOR FACILITATOR SUPERFAMILY MULTIDRUG TRANSPORTER MFSC"/>
    <property type="match status" value="1"/>
</dbReference>
<evidence type="ECO:0000256" key="5">
    <source>
        <dbReference type="ARBA" id="ARBA00022989"/>
    </source>
</evidence>
<feature type="transmembrane region" description="Helical" evidence="8">
    <location>
        <begin position="133"/>
        <end position="155"/>
    </location>
</feature>
<proteinExistence type="predicted"/>
<keyword evidence="2" id="KW-0813">Transport</keyword>
<dbReference type="OrthoDB" id="9781469at2"/>
<feature type="transmembrane region" description="Helical" evidence="8">
    <location>
        <begin position="161"/>
        <end position="185"/>
    </location>
</feature>
<evidence type="ECO:0000259" key="9">
    <source>
        <dbReference type="PROSITE" id="PS50850"/>
    </source>
</evidence>
<dbReference type="InterPro" id="IPR001958">
    <property type="entry name" value="Tet-R_TetA/multi-R_MdtG-like"/>
</dbReference>
<feature type="transmembrane region" description="Helical" evidence="8">
    <location>
        <begin position="197"/>
        <end position="215"/>
    </location>
</feature>
<feature type="transmembrane region" description="Helical" evidence="8">
    <location>
        <begin position="326"/>
        <end position="345"/>
    </location>
</feature>
<keyword evidence="5 8" id="KW-1133">Transmembrane helix</keyword>
<evidence type="ECO:0000256" key="7">
    <source>
        <dbReference type="SAM" id="MobiDB-lite"/>
    </source>
</evidence>
<feature type="compositionally biased region" description="Polar residues" evidence="7">
    <location>
        <begin position="526"/>
        <end position="539"/>
    </location>
</feature>
<feature type="transmembrane region" description="Helical" evidence="8">
    <location>
        <begin position="100"/>
        <end position="121"/>
    </location>
</feature>
<dbReference type="AlphaFoldDB" id="K6W791"/>